<comment type="subcellular location">
    <subcellularLocation>
        <location evidence="1">Cytoplasm</location>
    </subcellularLocation>
</comment>
<evidence type="ECO:0000313" key="12">
    <source>
        <dbReference type="Proteomes" id="UP000034063"/>
    </source>
</evidence>
<dbReference type="Pfam" id="PF02367">
    <property type="entry name" value="TsaE"/>
    <property type="match status" value="1"/>
</dbReference>
<dbReference type="AlphaFoldDB" id="A0A0G1HIM3"/>
<protein>
    <recommendedName>
        <fullName evidence="3">tRNA threonylcarbamoyladenosine biosynthesis protein TsaE</fullName>
    </recommendedName>
    <alternativeName>
        <fullName evidence="10">t(6)A37 threonylcarbamoyladenosine biosynthesis protein TsaE</fullName>
    </alternativeName>
</protein>
<dbReference type="InterPro" id="IPR003442">
    <property type="entry name" value="T6A_TsaE"/>
</dbReference>
<dbReference type="Proteomes" id="UP000034063">
    <property type="component" value="Unassembled WGS sequence"/>
</dbReference>
<dbReference type="EMBL" id="LCIB01000018">
    <property type="protein sequence ID" value="KKT46775.1"/>
    <property type="molecule type" value="Genomic_DNA"/>
</dbReference>
<dbReference type="GO" id="GO:0005737">
    <property type="term" value="C:cytoplasm"/>
    <property type="evidence" value="ECO:0007669"/>
    <property type="project" value="UniProtKB-SubCell"/>
</dbReference>
<keyword evidence="8" id="KW-0067">ATP-binding</keyword>
<dbReference type="PANTHER" id="PTHR33540">
    <property type="entry name" value="TRNA THREONYLCARBAMOYLADENOSINE BIOSYNTHESIS PROTEIN TSAE"/>
    <property type="match status" value="1"/>
</dbReference>
<organism evidence="11 12">
    <name type="scientific">Candidatus Gottesmanbacteria bacterium GW2011_GWA2_44_17</name>
    <dbReference type="NCBI Taxonomy" id="1618444"/>
    <lineage>
        <taxon>Bacteria</taxon>
        <taxon>Candidatus Gottesmaniibacteriota</taxon>
    </lineage>
</organism>
<sequence length="128" mass="14509">MGKRGKEKNQPLVICLSGELGSGKTTFVQGFAKGLGVTSRLLSPTFIIVRRYSVLDKKIFFYHVDLYRIKNTADLDGLGLREIFSDPFAITCIEWPEQLGSLLPKTRTDIMFEVIGEEERKIMVNLRP</sequence>
<keyword evidence="4" id="KW-0963">Cytoplasm</keyword>
<evidence type="ECO:0000256" key="5">
    <source>
        <dbReference type="ARBA" id="ARBA00022694"/>
    </source>
</evidence>
<evidence type="ECO:0000256" key="8">
    <source>
        <dbReference type="ARBA" id="ARBA00022840"/>
    </source>
</evidence>
<reference evidence="11 12" key="1">
    <citation type="journal article" date="2015" name="Nature">
        <title>rRNA introns, odd ribosomes, and small enigmatic genomes across a large radiation of phyla.</title>
        <authorList>
            <person name="Brown C.T."/>
            <person name="Hug L.A."/>
            <person name="Thomas B.C."/>
            <person name="Sharon I."/>
            <person name="Castelle C.J."/>
            <person name="Singh A."/>
            <person name="Wilkins M.J."/>
            <person name="Williams K.H."/>
            <person name="Banfield J.F."/>
        </authorList>
    </citation>
    <scope>NUCLEOTIDE SEQUENCE [LARGE SCALE GENOMIC DNA]</scope>
</reference>
<evidence type="ECO:0000256" key="1">
    <source>
        <dbReference type="ARBA" id="ARBA00004496"/>
    </source>
</evidence>
<evidence type="ECO:0000256" key="10">
    <source>
        <dbReference type="ARBA" id="ARBA00032441"/>
    </source>
</evidence>
<dbReference type="GO" id="GO:0002949">
    <property type="term" value="P:tRNA threonylcarbamoyladenosine modification"/>
    <property type="evidence" value="ECO:0007669"/>
    <property type="project" value="InterPro"/>
</dbReference>
<evidence type="ECO:0000256" key="2">
    <source>
        <dbReference type="ARBA" id="ARBA00007599"/>
    </source>
</evidence>
<proteinExistence type="inferred from homology"/>
<dbReference type="InterPro" id="IPR027417">
    <property type="entry name" value="P-loop_NTPase"/>
</dbReference>
<keyword evidence="9" id="KW-0460">Magnesium</keyword>
<keyword evidence="11" id="KW-0418">Kinase</keyword>
<dbReference type="PANTHER" id="PTHR33540:SF2">
    <property type="entry name" value="TRNA THREONYLCARBAMOYLADENOSINE BIOSYNTHESIS PROTEIN TSAE"/>
    <property type="match status" value="1"/>
</dbReference>
<gene>
    <name evidence="11" type="ORF">UW37_C0018G0015</name>
</gene>
<evidence type="ECO:0000256" key="9">
    <source>
        <dbReference type="ARBA" id="ARBA00022842"/>
    </source>
</evidence>
<keyword evidence="6" id="KW-0479">Metal-binding</keyword>
<dbReference type="GO" id="GO:0005524">
    <property type="term" value="F:ATP binding"/>
    <property type="evidence" value="ECO:0007669"/>
    <property type="project" value="UniProtKB-KW"/>
</dbReference>
<keyword evidence="5" id="KW-0819">tRNA processing</keyword>
<dbReference type="GO" id="GO:0046872">
    <property type="term" value="F:metal ion binding"/>
    <property type="evidence" value="ECO:0007669"/>
    <property type="project" value="UniProtKB-KW"/>
</dbReference>
<keyword evidence="7" id="KW-0547">Nucleotide-binding</keyword>
<name>A0A0G1HIM3_9BACT</name>
<evidence type="ECO:0000256" key="3">
    <source>
        <dbReference type="ARBA" id="ARBA00019010"/>
    </source>
</evidence>
<comment type="similarity">
    <text evidence="2">Belongs to the TsaE family.</text>
</comment>
<dbReference type="SUPFAM" id="SSF52540">
    <property type="entry name" value="P-loop containing nucleoside triphosphate hydrolases"/>
    <property type="match status" value="1"/>
</dbReference>
<dbReference type="NCBIfam" id="TIGR00150">
    <property type="entry name" value="T6A_YjeE"/>
    <property type="match status" value="1"/>
</dbReference>
<evidence type="ECO:0000256" key="7">
    <source>
        <dbReference type="ARBA" id="ARBA00022741"/>
    </source>
</evidence>
<comment type="caution">
    <text evidence="11">The sequence shown here is derived from an EMBL/GenBank/DDBJ whole genome shotgun (WGS) entry which is preliminary data.</text>
</comment>
<dbReference type="Gene3D" id="3.40.50.300">
    <property type="entry name" value="P-loop containing nucleotide triphosphate hydrolases"/>
    <property type="match status" value="1"/>
</dbReference>
<evidence type="ECO:0000313" key="11">
    <source>
        <dbReference type="EMBL" id="KKT46775.1"/>
    </source>
</evidence>
<keyword evidence="11" id="KW-0808">Transferase</keyword>
<evidence type="ECO:0000256" key="4">
    <source>
        <dbReference type="ARBA" id="ARBA00022490"/>
    </source>
</evidence>
<dbReference type="GO" id="GO:0016301">
    <property type="term" value="F:kinase activity"/>
    <property type="evidence" value="ECO:0007669"/>
    <property type="project" value="UniProtKB-KW"/>
</dbReference>
<accession>A0A0G1HIM3</accession>
<evidence type="ECO:0000256" key="6">
    <source>
        <dbReference type="ARBA" id="ARBA00022723"/>
    </source>
</evidence>